<proteinExistence type="predicted"/>
<dbReference type="HOGENOM" id="CLU_1654386_0_0_1"/>
<evidence type="ECO:0000313" key="2">
    <source>
        <dbReference type="Proteomes" id="UP000015104"/>
    </source>
</evidence>
<reference evidence="1" key="2">
    <citation type="submission" date="2015-06" db="UniProtKB">
        <authorList>
            <consortium name="EnsemblMetazoa"/>
        </authorList>
    </citation>
    <scope>IDENTIFICATION</scope>
</reference>
<dbReference type="EnsemblMetazoa" id="tetur03g00720.1">
    <property type="protein sequence ID" value="tetur03g00720.1"/>
    <property type="gene ID" value="tetur03g00720"/>
</dbReference>
<name>T1JYK8_TETUR</name>
<accession>T1JYK8</accession>
<evidence type="ECO:0000313" key="1">
    <source>
        <dbReference type="EnsemblMetazoa" id="tetur03g00720.1"/>
    </source>
</evidence>
<keyword evidence="2" id="KW-1185">Reference proteome</keyword>
<dbReference type="Proteomes" id="UP000015104">
    <property type="component" value="Unassembled WGS sequence"/>
</dbReference>
<protein>
    <submittedName>
        <fullName evidence="1">Uncharacterized protein</fullName>
    </submittedName>
</protein>
<dbReference type="AlphaFoldDB" id="T1JYK8"/>
<reference evidence="2" key="1">
    <citation type="submission" date="2011-08" db="EMBL/GenBank/DDBJ databases">
        <authorList>
            <person name="Rombauts S."/>
        </authorList>
    </citation>
    <scope>NUCLEOTIDE SEQUENCE</scope>
    <source>
        <strain evidence="2">London</strain>
    </source>
</reference>
<dbReference type="EMBL" id="CAEY01001108">
    <property type="status" value="NOT_ANNOTATED_CDS"/>
    <property type="molecule type" value="Genomic_DNA"/>
</dbReference>
<organism evidence="1 2">
    <name type="scientific">Tetranychus urticae</name>
    <name type="common">Two-spotted spider mite</name>
    <dbReference type="NCBI Taxonomy" id="32264"/>
    <lineage>
        <taxon>Eukaryota</taxon>
        <taxon>Metazoa</taxon>
        <taxon>Ecdysozoa</taxon>
        <taxon>Arthropoda</taxon>
        <taxon>Chelicerata</taxon>
        <taxon>Arachnida</taxon>
        <taxon>Acari</taxon>
        <taxon>Acariformes</taxon>
        <taxon>Trombidiformes</taxon>
        <taxon>Prostigmata</taxon>
        <taxon>Eleutherengona</taxon>
        <taxon>Raphignathae</taxon>
        <taxon>Tetranychoidea</taxon>
        <taxon>Tetranychidae</taxon>
        <taxon>Tetranychus</taxon>
    </lineage>
</organism>
<sequence>MIRFELSFLHIRSIELRVSPFNTRELSHLMFQLLLFCIDLLGPNLETEPSRGSHKRSKKLMMLWPFVNNNWIITLFDTQEPLSCKVVCFATINAKLSLASLVRNYQLFPNDKTPSKIELLIGSVIKTAKTLTLEIKPRYNDIIELLFCESFFFLGGLVDG</sequence>